<name>A0A7C2ZRE2_9CREN</name>
<evidence type="ECO:0000313" key="5">
    <source>
        <dbReference type="EMBL" id="MBE9391795.1"/>
    </source>
</evidence>
<dbReference type="OMA" id="VHRHHTI"/>
<keyword evidence="2" id="KW-0129">CBS domain</keyword>
<evidence type="ECO:0000313" key="4">
    <source>
        <dbReference type="EMBL" id="HEW63818.1"/>
    </source>
</evidence>
<dbReference type="PROSITE" id="PS51371">
    <property type="entry name" value="CBS"/>
    <property type="match status" value="4"/>
</dbReference>
<dbReference type="GeneID" id="12449369"/>
<dbReference type="EMBL" id="DSFH01000035">
    <property type="protein sequence ID" value="HEW63818.1"/>
    <property type="molecule type" value="Genomic_DNA"/>
</dbReference>
<feature type="domain" description="CBS" evidence="3">
    <location>
        <begin position="141"/>
        <end position="198"/>
    </location>
</feature>
<dbReference type="PANTHER" id="PTHR48108">
    <property type="entry name" value="CBS DOMAIN-CONTAINING PROTEIN CBSX2, CHLOROPLASTIC"/>
    <property type="match status" value="1"/>
</dbReference>
<evidence type="ECO:0000256" key="2">
    <source>
        <dbReference type="PROSITE-ProRule" id="PRU00703"/>
    </source>
</evidence>
<dbReference type="AlphaFoldDB" id="A0A7C2ZRE2"/>
<proteinExistence type="predicted"/>
<evidence type="ECO:0000259" key="3">
    <source>
        <dbReference type="PROSITE" id="PS51371"/>
    </source>
</evidence>
<dbReference type="InterPro" id="IPR051462">
    <property type="entry name" value="CBS_domain-containing"/>
</dbReference>
<dbReference type="SUPFAM" id="SSF54631">
    <property type="entry name" value="CBS-domain pair"/>
    <property type="match status" value="2"/>
</dbReference>
<sequence length="281" mass="31330">MVVKINDYISSPVISVLPSDTLAYARNLMLRHEISRLLVIDEGKLVGILTSSDLLKALSVPEFSNVSWDKILVRDVMSKNVITIKINSSISDAAALMKKYMIGSLAVIDNNGDVVGLITRTDLIKAYADNYTNNYTVKDYMDKNPPTISPFHPITSVFDKIEEKPYYKVIIVDSGKPVGIITKKDIIFLRKDVFSRQEKYIKRDELLEKGRTGGVRYYIVPLASDIMSTNLVTVYPDEKLPEAAKVMIKNKIGSLVVISESNGLLLGLLTKNEIIDAISKL</sequence>
<evidence type="ECO:0000256" key="1">
    <source>
        <dbReference type="ARBA" id="ARBA00022737"/>
    </source>
</evidence>
<dbReference type="PANTHER" id="PTHR48108:SF26">
    <property type="entry name" value="CBS DOMAIN-CONTAINING PROTEIN DDB_G0289609"/>
    <property type="match status" value="1"/>
</dbReference>
<feature type="domain" description="CBS" evidence="3">
    <location>
        <begin position="9"/>
        <end position="64"/>
    </location>
</feature>
<dbReference type="RefSeq" id="WP_014557438.1">
    <property type="nucleotide sequence ID" value="NZ_DSFH01000035.1"/>
</dbReference>
<dbReference type="CDD" id="cd04584">
    <property type="entry name" value="CBS_pair_AcuB_like"/>
    <property type="match status" value="1"/>
</dbReference>
<reference evidence="5" key="2">
    <citation type="submission" date="2020-10" db="EMBL/GenBank/DDBJ databases">
        <title>Fervidococcus fontis strain 3639Fd - the first crenarchaeon capable of growth on lipids.</title>
        <authorList>
            <person name="Kochetkova T.V."/>
            <person name="Elcheninov A.G."/>
            <person name="Toschakov S.V."/>
            <person name="Kublanov I.V."/>
        </authorList>
    </citation>
    <scope>NUCLEOTIDE SEQUENCE</scope>
    <source>
        <strain evidence="5">3639Fd</strain>
    </source>
</reference>
<protein>
    <submittedName>
        <fullName evidence="4">CBS domain-containing protein</fullName>
    </submittedName>
</protein>
<dbReference type="InterPro" id="IPR046342">
    <property type="entry name" value="CBS_dom_sf"/>
</dbReference>
<organism evidence="4">
    <name type="scientific">Fervidicoccus fontis</name>
    <dbReference type="NCBI Taxonomy" id="683846"/>
    <lineage>
        <taxon>Archaea</taxon>
        <taxon>Thermoproteota</taxon>
        <taxon>Thermoprotei</taxon>
        <taxon>Fervidicoccales</taxon>
        <taxon>Fervidicoccaceae</taxon>
        <taxon>Fervidicoccus</taxon>
    </lineage>
</organism>
<dbReference type="SMART" id="SM00116">
    <property type="entry name" value="CBS"/>
    <property type="match status" value="4"/>
</dbReference>
<comment type="caution">
    <text evidence="4">The sequence shown here is derived from an EMBL/GenBank/DDBJ whole genome shotgun (WGS) entry which is preliminary data.</text>
</comment>
<feature type="domain" description="CBS" evidence="3">
    <location>
        <begin position="77"/>
        <end position="136"/>
    </location>
</feature>
<reference evidence="4" key="1">
    <citation type="journal article" date="2020" name="mSystems">
        <title>Genome- and Community-Level Interaction Insights into Carbon Utilization and Element Cycling Functions of Hydrothermarchaeota in Hydrothermal Sediment.</title>
        <authorList>
            <person name="Zhou Z."/>
            <person name="Liu Y."/>
            <person name="Xu W."/>
            <person name="Pan J."/>
            <person name="Luo Z.H."/>
            <person name="Li M."/>
        </authorList>
    </citation>
    <scope>NUCLEOTIDE SEQUENCE [LARGE SCALE GENOMIC DNA]</scope>
    <source>
        <strain evidence="4">SpSt-1261</strain>
    </source>
</reference>
<dbReference type="Proteomes" id="UP000886076">
    <property type="component" value="Unassembled WGS sequence"/>
</dbReference>
<feature type="domain" description="CBS" evidence="3">
    <location>
        <begin position="227"/>
        <end position="281"/>
    </location>
</feature>
<gene>
    <name evidence="4" type="ORF">ENO39_01995</name>
    <name evidence="5" type="ORF">IOK49_06915</name>
</gene>
<accession>A0A7C2ZRE2</accession>
<dbReference type="InterPro" id="IPR000644">
    <property type="entry name" value="CBS_dom"/>
</dbReference>
<dbReference type="EMBL" id="JADEZV010000009">
    <property type="protein sequence ID" value="MBE9391795.1"/>
    <property type="molecule type" value="Genomic_DNA"/>
</dbReference>
<keyword evidence="1" id="KW-0677">Repeat</keyword>
<dbReference type="Pfam" id="PF00571">
    <property type="entry name" value="CBS"/>
    <property type="match status" value="4"/>
</dbReference>
<dbReference type="Proteomes" id="UP000652307">
    <property type="component" value="Unassembled WGS sequence"/>
</dbReference>
<dbReference type="Gene3D" id="3.10.580.10">
    <property type="entry name" value="CBS-domain"/>
    <property type="match status" value="2"/>
</dbReference>